<name>A0AAD5LYC6_PARTN</name>
<protein>
    <submittedName>
        <fullName evidence="1">Uncharacterized protein</fullName>
    </submittedName>
</protein>
<proteinExistence type="predicted"/>
<reference evidence="1" key="1">
    <citation type="submission" date="2021-06" db="EMBL/GenBank/DDBJ databases">
        <title>Parelaphostrongylus tenuis whole genome reference sequence.</title>
        <authorList>
            <person name="Garwood T.J."/>
            <person name="Larsen P.A."/>
            <person name="Fountain-Jones N.M."/>
            <person name="Garbe J.R."/>
            <person name="Macchietto M.G."/>
            <person name="Kania S.A."/>
            <person name="Gerhold R.W."/>
            <person name="Richards J.E."/>
            <person name="Wolf T.M."/>
        </authorList>
    </citation>
    <scope>NUCLEOTIDE SEQUENCE</scope>
    <source>
        <strain evidence="1">MNPRO001-30</strain>
        <tissue evidence="1">Meninges</tissue>
    </source>
</reference>
<keyword evidence="2" id="KW-1185">Reference proteome</keyword>
<evidence type="ECO:0000313" key="2">
    <source>
        <dbReference type="Proteomes" id="UP001196413"/>
    </source>
</evidence>
<sequence>MADDRRSAFRAWTYCTVPYPIIQSTFRKRSENIMPQEMESIWNRTFDVPSMMSSTITYCGLAINSLFIPLVLEKGSLSQRVAADEIKEVEGERTVGKCAAGHWRFNVGIITSKTSLV</sequence>
<comment type="caution">
    <text evidence="1">The sequence shown here is derived from an EMBL/GenBank/DDBJ whole genome shotgun (WGS) entry which is preliminary data.</text>
</comment>
<evidence type="ECO:0000313" key="1">
    <source>
        <dbReference type="EMBL" id="KAJ1348947.1"/>
    </source>
</evidence>
<gene>
    <name evidence="1" type="ORF">KIN20_004354</name>
</gene>
<dbReference type="Proteomes" id="UP001196413">
    <property type="component" value="Unassembled WGS sequence"/>
</dbReference>
<dbReference type="EMBL" id="JAHQIW010000583">
    <property type="protein sequence ID" value="KAJ1348947.1"/>
    <property type="molecule type" value="Genomic_DNA"/>
</dbReference>
<organism evidence="1 2">
    <name type="scientific">Parelaphostrongylus tenuis</name>
    <name type="common">Meningeal worm</name>
    <dbReference type="NCBI Taxonomy" id="148309"/>
    <lineage>
        <taxon>Eukaryota</taxon>
        <taxon>Metazoa</taxon>
        <taxon>Ecdysozoa</taxon>
        <taxon>Nematoda</taxon>
        <taxon>Chromadorea</taxon>
        <taxon>Rhabditida</taxon>
        <taxon>Rhabditina</taxon>
        <taxon>Rhabditomorpha</taxon>
        <taxon>Strongyloidea</taxon>
        <taxon>Metastrongylidae</taxon>
        <taxon>Parelaphostrongylus</taxon>
    </lineage>
</organism>
<dbReference type="AlphaFoldDB" id="A0AAD5LYC6"/>
<accession>A0AAD5LYC6</accession>